<keyword evidence="3" id="KW-1185">Reference proteome</keyword>
<evidence type="ECO:0000256" key="1">
    <source>
        <dbReference type="SAM" id="MobiDB-lite"/>
    </source>
</evidence>
<name>A0A117QHU5_STRCK</name>
<reference evidence="2 3" key="1">
    <citation type="submission" date="2015-10" db="EMBL/GenBank/DDBJ databases">
        <title>Draft genome sequence of Streptomyces corchorusii DSM 40340, type strain for the species Streptomyces corchorusii.</title>
        <authorList>
            <person name="Ruckert C."/>
            <person name="Winkler A."/>
            <person name="Kalinowski J."/>
            <person name="Kampfer P."/>
            <person name="Glaeser S."/>
        </authorList>
    </citation>
    <scope>NUCLEOTIDE SEQUENCE [LARGE SCALE GENOMIC DNA]</scope>
    <source>
        <strain evidence="2 3">DSM 40340</strain>
    </source>
</reference>
<feature type="region of interest" description="Disordered" evidence="1">
    <location>
        <begin position="47"/>
        <end position="108"/>
    </location>
</feature>
<evidence type="ECO:0000313" key="3">
    <source>
        <dbReference type="Proteomes" id="UP000053398"/>
    </source>
</evidence>
<gene>
    <name evidence="2" type="ORF">AQJ11_12675</name>
</gene>
<evidence type="ECO:0000313" key="2">
    <source>
        <dbReference type="EMBL" id="KUN29157.1"/>
    </source>
</evidence>
<dbReference type="EMBL" id="LMWP01000013">
    <property type="protein sequence ID" value="KUN29157.1"/>
    <property type="molecule type" value="Genomic_DNA"/>
</dbReference>
<dbReference type="RefSeq" id="WP_059263045.1">
    <property type="nucleotide sequence ID" value="NZ_KQ948354.1"/>
</dbReference>
<proteinExistence type="predicted"/>
<organism evidence="2 3">
    <name type="scientific">Streptomyces corchorusii</name>
    <name type="common">Streptomyces chibaensis</name>
    <dbReference type="NCBI Taxonomy" id="1903"/>
    <lineage>
        <taxon>Bacteria</taxon>
        <taxon>Bacillati</taxon>
        <taxon>Actinomycetota</taxon>
        <taxon>Actinomycetes</taxon>
        <taxon>Kitasatosporales</taxon>
        <taxon>Streptomycetaceae</taxon>
        <taxon>Streptomyces</taxon>
    </lineage>
</organism>
<accession>A0A117QHU5</accession>
<feature type="compositionally biased region" description="Low complexity" evidence="1">
    <location>
        <begin position="81"/>
        <end position="108"/>
    </location>
</feature>
<dbReference type="AlphaFoldDB" id="A0A117QHU5"/>
<sequence>MFVDTTGRRSKVLRRLGLFLGAVCLAYAGVLAAAFMGWGTSLHPSSLLPFGTDAEGGRAPGRIRPEGGTGRQADLPDTIRPTASPTESAIPSASASTTPSASASAGAN</sequence>
<protein>
    <submittedName>
        <fullName evidence="2">Uncharacterized protein</fullName>
    </submittedName>
</protein>
<comment type="caution">
    <text evidence="2">The sequence shown here is derived from an EMBL/GenBank/DDBJ whole genome shotgun (WGS) entry which is preliminary data.</text>
</comment>
<dbReference type="Proteomes" id="UP000053398">
    <property type="component" value="Unassembled WGS sequence"/>
</dbReference>